<gene>
    <name evidence="3" type="ORF">SAMN05518683_10216</name>
</gene>
<dbReference type="InterPro" id="IPR036249">
    <property type="entry name" value="Thioredoxin-like_sf"/>
</dbReference>
<dbReference type="Proteomes" id="UP000198892">
    <property type="component" value="Unassembled WGS sequence"/>
</dbReference>
<dbReference type="Gene3D" id="3.40.30.10">
    <property type="entry name" value="Glutaredoxin"/>
    <property type="match status" value="1"/>
</dbReference>
<dbReference type="OrthoDB" id="9811352at2"/>
<evidence type="ECO:0000313" key="3">
    <source>
        <dbReference type="EMBL" id="SFP02034.1"/>
    </source>
</evidence>
<dbReference type="Pfam" id="PF00578">
    <property type="entry name" value="AhpC-TSA"/>
    <property type="match status" value="1"/>
</dbReference>
<dbReference type="GO" id="GO:0016491">
    <property type="term" value="F:oxidoreductase activity"/>
    <property type="evidence" value="ECO:0007669"/>
    <property type="project" value="InterPro"/>
</dbReference>
<dbReference type="PANTHER" id="PTHR42852:SF12">
    <property type="entry name" value="THIOL-DISULFIDE OXIDOREDUCTASE YKUV"/>
    <property type="match status" value="1"/>
</dbReference>
<dbReference type="PANTHER" id="PTHR42852">
    <property type="entry name" value="THIOL:DISULFIDE INTERCHANGE PROTEIN DSBE"/>
    <property type="match status" value="1"/>
</dbReference>
<sequence length="147" mass="16919">MKKEMKRPSFNGDGYWLNETWTEEQADDGCPVLIYFWSVSCSHCDKAVPALIRRLSRHRSDLHVISVHMPRSAKDKNTEKVKSKASSLNITHPLLVDQDHLVSDACQNDYVPSYYLFHPDKTLFHMQSGDSGMTLLTKKIDRLLQNL</sequence>
<dbReference type="STRING" id="1884432.SAMN05518683_10216"/>
<proteinExistence type="predicted"/>
<evidence type="ECO:0000259" key="2">
    <source>
        <dbReference type="Pfam" id="PF00578"/>
    </source>
</evidence>
<name>A0A1I5LXC7_9BACI</name>
<evidence type="ECO:0000256" key="1">
    <source>
        <dbReference type="ARBA" id="ARBA00023157"/>
    </source>
</evidence>
<dbReference type="EMBL" id="FOXD01000002">
    <property type="protein sequence ID" value="SFP02034.1"/>
    <property type="molecule type" value="Genomic_DNA"/>
</dbReference>
<dbReference type="SUPFAM" id="SSF52833">
    <property type="entry name" value="Thioredoxin-like"/>
    <property type="match status" value="1"/>
</dbReference>
<dbReference type="InterPro" id="IPR000866">
    <property type="entry name" value="AhpC/TSA"/>
</dbReference>
<dbReference type="InterPro" id="IPR050553">
    <property type="entry name" value="Thioredoxin_ResA/DsbE_sf"/>
</dbReference>
<feature type="domain" description="Alkyl hydroperoxide reductase subunit C/ Thiol specific antioxidant" evidence="2">
    <location>
        <begin position="19"/>
        <end position="123"/>
    </location>
</feature>
<keyword evidence="1" id="KW-1015">Disulfide bond</keyword>
<evidence type="ECO:0000313" key="4">
    <source>
        <dbReference type="Proteomes" id="UP000198892"/>
    </source>
</evidence>
<protein>
    <submittedName>
        <fullName evidence="3">AhpC/TSA family protein</fullName>
    </submittedName>
</protein>
<dbReference type="AlphaFoldDB" id="A0A1I5LXC7"/>
<organism evidence="3 4">
    <name type="scientific">Salibacterium halotolerans</name>
    <dbReference type="NCBI Taxonomy" id="1884432"/>
    <lineage>
        <taxon>Bacteria</taxon>
        <taxon>Bacillati</taxon>
        <taxon>Bacillota</taxon>
        <taxon>Bacilli</taxon>
        <taxon>Bacillales</taxon>
        <taxon>Bacillaceae</taxon>
    </lineage>
</organism>
<dbReference type="GO" id="GO:0016209">
    <property type="term" value="F:antioxidant activity"/>
    <property type="evidence" value="ECO:0007669"/>
    <property type="project" value="InterPro"/>
</dbReference>
<dbReference type="RefSeq" id="WP_093334881.1">
    <property type="nucleotide sequence ID" value="NZ_FOXD01000002.1"/>
</dbReference>
<reference evidence="4" key="1">
    <citation type="submission" date="2016-10" db="EMBL/GenBank/DDBJ databases">
        <authorList>
            <person name="Varghese N."/>
            <person name="Submissions S."/>
        </authorList>
    </citation>
    <scope>NUCLEOTIDE SEQUENCE [LARGE SCALE GENOMIC DNA]</scope>
    <source>
        <strain evidence="4">S7</strain>
    </source>
</reference>
<accession>A0A1I5LXC7</accession>
<keyword evidence="4" id="KW-1185">Reference proteome</keyword>